<accession>A0A0G4QAC8</accession>
<dbReference type="PANTHER" id="PTHR30086:SF20">
    <property type="entry name" value="ARGININE EXPORTER PROTEIN ARGO-RELATED"/>
    <property type="match status" value="1"/>
</dbReference>
<dbReference type="PANTHER" id="PTHR30086">
    <property type="entry name" value="ARGININE EXPORTER PROTEIN ARGO"/>
    <property type="match status" value="1"/>
</dbReference>
<organism evidence="8 9">
    <name type="scientific">Proteus penneri</name>
    <dbReference type="NCBI Taxonomy" id="102862"/>
    <lineage>
        <taxon>Bacteria</taxon>
        <taxon>Pseudomonadati</taxon>
        <taxon>Pseudomonadota</taxon>
        <taxon>Gammaproteobacteria</taxon>
        <taxon>Enterobacterales</taxon>
        <taxon>Morganellaceae</taxon>
        <taxon>Proteus</taxon>
    </lineage>
</organism>
<keyword evidence="4" id="KW-0029">Amino-acid transport</keyword>
<dbReference type="InterPro" id="IPR001123">
    <property type="entry name" value="LeuE-type"/>
</dbReference>
<feature type="transmembrane region" description="Helical" evidence="7">
    <location>
        <begin position="115"/>
        <end position="136"/>
    </location>
</feature>
<dbReference type="GO" id="GO:0015171">
    <property type="term" value="F:amino acid transmembrane transporter activity"/>
    <property type="evidence" value="ECO:0007669"/>
    <property type="project" value="TreeGrafter"/>
</dbReference>
<dbReference type="PIRSF" id="PIRSF006324">
    <property type="entry name" value="LeuE"/>
    <property type="match status" value="1"/>
</dbReference>
<feature type="transmembrane region" description="Helical" evidence="7">
    <location>
        <begin position="70"/>
        <end position="88"/>
    </location>
</feature>
<dbReference type="Proteomes" id="UP000183920">
    <property type="component" value="Unassembled WGS sequence"/>
</dbReference>
<evidence type="ECO:0000256" key="6">
    <source>
        <dbReference type="ARBA" id="ARBA00023136"/>
    </source>
</evidence>
<dbReference type="RefSeq" id="WP_072064053.1">
    <property type="nucleotide sequence ID" value="NZ_CAXOKJ010000001.1"/>
</dbReference>
<comment type="subcellular location">
    <subcellularLocation>
        <location evidence="1">Cell membrane</location>
        <topology evidence="1">Multi-pass membrane protein</topology>
    </subcellularLocation>
</comment>
<dbReference type="AlphaFoldDB" id="A0A0G4QAC8"/>
<keyword evidence="3 7" id="KW-0812">Transmembrane</keyword>
<evidence type="ECO:0000256" key="4">
    <source>
        <dbReference type="ARBA" id="ARBA00022970"/>
    </source>
</evidence>
<proteinExistence type="predicted"/>
<dbReference type="GeneID" id="83612367"/>
<keyword evidence="5 7" id="KW-1133">Transmembrane helix</keyword>
<feature type="transmembrane region" description="Helical" evidence="7">
    <location>
        <begin position="6"/>
        <end position="27"/>
    </location>
</feature>
<evidence type="ECO:0000313" key="8">
    <source>
        <dbReference type="EMBL" id="CRL62843.1"/>
    </source>
</evidence>
<protein>
    <submittedName>
        <fullName evidence="8">Leucine efflux protein</fullName>
    </submittedName>
</protein>
<dbReference type="Pfam" id="PF01810">
    <property type="entry name" value="LysE"/>
    <property type="match status" value="1"/>
</dbReference>
<evidence type="ECO:0000256" key="5">
    <source>
        <dbReference type="ARBA" id="ARBA00022989"/>
    </source>
</evidence>
<name>A0A0G4QAC8_9GAMM</name>
<dbReference type="GO" id="GO:0005886">
    <property type="term" value="C:plasma membrane"/>
    <property type="evidence" value="ECO:0007669"/>
    <property type="project" value="UniProtKB-SubCell"/>
</dbReference>
<feature type="transmembrane region" description="Helical" evidence="7">
    <location>
        <begin position="39"/>
        <end position="64"/>
    </location>
</feature>
<evidence type="ECO:0000256" key="7">
    <source>
        <dbReference type="SAM" id="Phobius"/>
    </source>
</evidence>
<gene>
    <name evidence="8" type="primary">leuE_3</name>
    <name evidence="8" type="ORF">BN1804_02174</name>
</gene>
<feature type="transmembrane region" description="Helical" evidence="7">
    <location>
        <begin position="148"/>
        <end position="172"/>
    </location>
</feature>
<evidence type="ECO:0000256" key="2">
    <source>
        <dbReference type="ARBA" id="ARBA00022475"/>
    </source>
</evidence>
<reference evidence="9" key="1">
    <citation type="submission" date="2015-06" db="EMBL/GenBank/DDBJ databases">
        <authorList>
            <person name="Urmite Genomes"/>
        </authorList>
    </citation>
    <scope>NUCLEOTIDE SEQUENCE [LARGE SCALE GENOMIC DNA]</scope>
    <source>
        <strain evidence="9">CSUR P1867</strain>
    </source>
</reference>
<keyword evidence="2" id="KW-1003">Cell membrane</keyword>
<keyword evidence="4" id="KW-0813">Transport</keyword>
<evidence type="ECO:0000313" key="9">
    <source>
        <dbReference type="Proteomes" id="UP000183920"/>
    </source>
</evidence>
<dbReference type="EMBL" id="CVRY01000004">
    <property type="protein sequence ID" value="CRL62843.1"/>
    <property type="molecule type" value="Genomic_DNA"/>
</dbReference>
<evidence type="ECO:0000256" key="1">
    <source>
        <dbReference type="ARBA" id="ARBA00004651"/>
    </source>
</evidence>
<keyword evidence="6 7" id="KW-0472">Membrane</keyword>
<evidence type="ECO:0000256" key="3">
    <source>
        <dbReference type="ARBA" id="ARBA00022692"/>
    </source>
</evidence>
<sequence>MEFNTLLLFALTVLPLICTPGPDILFISSQGLSGGMKSAWIANTGVISGYLTHALLSALGLAALVSASPILFHLLKWVGVFYISYLAVKMLISACKKGQLALDASKTSHLFRKGFLTSFLNPKGLLVYLAILPNFIDHHNDIATQSLLLSGIFITTCLIIYGLLGTFFAYIGLKGGLSEKRRRYNDGIAGGLLTFAAINLALN</sequence>